<evidence type="ECO:0000256" key="3">
    <source>
        <dbReference type="ARBA" id="ARBA00022679"/>
    </source>
</evidence>
<reference evidence="7 8" key="1">
    <citation type="journal article" date="2020" name="bioRxiv">
        <title>Metabolic contributions of an alphaproteobacterial endosymbiont in the apicomplexan Cardiosporidium cionae.</title>
        <authorList>
            <person name="Hunter E.S."/>
            <person name="Paight C.J."/>
            <person name="Lane C.E."/>
        </authorList>
    </citation>
    <scope>NUCLEOTIDE SEQUENCE [LARGE SCALE GENOMIC DNA]</scope>
    <source>
        <strain evidence="7">ESH_2018</strain>
    </source>
</reference>
<accession>A0ABQ7JAZ0</accession>
<evidence type="ECO:0000259" key="6">
    <source>
        <dbReference type="PROSITE" id="PS51675"/>
    </source>
</evidence>
<gene>
    <name evidence="7" type="ORF">IE077_004376</name>
</gene>
<protein>
    <recommendedName>
        <fullName evidence="1">tRNA (guanine(9)-N(1))-methyltransferase</fullName>
        <ecNumber evidence="1">2.1.1.221</ecNumber>
    </recommendedName>
</protein>
<evidence type="ECO:0000313" key="8">
    <source>
        <dbReference type="Proteomes" id="UP000823046"/>
    </source>
</evidence>
<name>A0ABQ7JAZ0_9APIC</name>
<dbReference type="CDD" id="cd18089">
    <property type="entry name" value="SPOUT_Trm10-like"/>
    <property type="match status" value="1"/>
</dbReference>
<dbReference type="InterPro" id="IPR028564">
    <property type="entry name" value="MT_TRM10-typ"/>
</dbReference>
<keyword evidence="4" id="KW-0949">S-adenosyl-L-methionine</keyword>
<evidence type="ECO:0000256" key="2">
    <source>
        <dbReference type="ARBA" id="ARBA00022603"/>
    </source>
</evidence>
<organism evidence="7 8">
    <name type="scientific">Cardiosporidium cionae</name>
    <dbReference type="NCBI Taxonomy" id="476202"/>
    <lineage>
        <taxon>Eukaryota</taxon>
        <taxon>Sar</taxon>
        <taxon>Alveolata</taxon>
        <taxon>Apicomplexa</taxon>
        <taxon>Aconoidasida</taxon>
        <taxon>Nephromycida</taxon>
        <taxon>Cardiosporidium</taxon>
    </lineage>
</organism>
<dbReference type="PROSITE" id="PS51675">
    <property type="entry name" value="SAM_MT_TRM10"/>
    <property type="match status" value="1"/>
</dbReference>
<dbReference type="Gene3D" id="3.40.1280.30">
    <property type="match status" value="1"/>
</dbReference>
<proteinExistence type="predicted"/>
<dbReference type="InterPro" id="IPR007356">
    <property type="entry name" value="tRNA_m1G_MeTrfase_euk"/>
</dbReference>
<dbReference type="PANTHER" id="PTHR13563">
    <property type="entry name" value="TRNA (GUANINE-9-) METHYLTRANSFERASE"/>
    <property type="match status" value="1"/>
</dbReference>
<dbReference type="Proteomes" id="UP000823046">
    <property type="component" value="Unassembled WGS sequence"/>
</dbReference>
<keyword evidence="8" id="KW-1185">Reference proteome</keyword>
<evidence type="ECO:0000256" key="1">
    <source>
        <dbReference type="ARBA" id="ARBA00012797"/>
    </source>
</evidence>
<dbReference type="PANTHER" id="PTHR13563:SF13">
    <property type="entry name" value="TRNA METHYLTRANSFERASE 10 HOMOLOG A"/>
    <property type="match status" value="1"/>
</dbReference>
<evidence type="ECO:0000256" key="4">
    <source>
        <dbReference type="ARBA" id="ARBA00022691"/>
    </source>
</evidence>
<dbReference type="EMBL" id="JADAQX010000223">
    <property type="protein sequence ID" value="KAF8821168.1"/>
    <property type="molecule type" value="Genomic_DNA"/>
</dbReference>
<evidence type="ECO:0000313" key="7">
    <source>
        <dbReference type="EMBL" id="KAF8821168.1"/>
    </source>
</evidence>
<dbReference type="EC" id="2.1.1.221" evidence="1"/>
<evidence type="ECO:0000256" key="5">
    <source>
        <dbReference type="ARBA" id="ARBA00048434"/>
    </source>
</evidence>
<sequence length="278" mass="31402">MDIEQSETSPPLFPIVSPASIVSSNSSVASTLSPSFSAQFFEDEHFLSHCDNSVHSNEALRNPGTLSARRSKILAKLRENFADSPTVTIDCNFEPYQTDKELSRLVQQLMYSYGANLAAEKPVKLAITGMGPRLCQSCDRISGWTQWLCDLYQEDFNLIYPSSSVVYLTADSEHVLESLDKDKVYVIGGLVDRNRHKDLCRSKAHAYQLSTARLPIKEHLTLTGTKVLTVNQVLSVLLNFLLHRDWKIALLDIMPSRKITMSSRQRKLREKRKLALQQ</sequence>
<comment type="catalytic activity">
    <reaction evidence="5">
        <text>guanosine(9) in tRNA + S-adenosyl-L-methionine = N(1)-methylguanosine(9) in tRNA + S-adenosyl-L-homocysteine + H(+)</text>
        <dbReference type="Rhea" id="RHEA:43156"/>
        <dbReference type="Rhea" id="RHEA-COMP:10367"/>
        <dbReference type="Rhea" id="RHEA-COMP:10368"/>
        <dbReference type="ChEBI" id="CHEBI:15378"/>
        <dbReference type="ChEBI" id="CHEBI:57856"/>
        <dbReference type="ChEBI" id="CHEBI:59789"/>
        <dbReference type="ChEBI" id="CHEBI:73542"/>
        <dbReference type="ChEBI" id="CHEBI:74269"/>
        <dbReference type="EC" id="2.1.1.221"/>
    </reaction>
</comment>
<feature type="domain" description="SAM-dependent MTase TRM10-type" evidence="6">
    <location>
        <begin position="69"/>
        <end position="261"/>
    </location>
</feature>
<comment type="caution">
    <text evidence="7">The sequence shown here is derived from an EMBL/GenBank/DDBJ whole genome shotgun (WGS) entry which is preliminary data.</text>
</comment>
<keyword evidence="3" id="KW-0808">Transferase</keyword>
<keyword evidence="2" id="KW-0489">Methyltransferase</keyword>
<dbReference type="InterPro" id="IPR038459">
    <property type="entry name" value="MT_TRM10-typ_sf"/>
</dbReference>